<dbReference type="EC" id="1.1.99.14" evidence="6"/>
<comment type="catalytic activity">
    <reaction evidence="6">
        <text>(R)-lactate + A = pyruvate + AH2</text>
        <dbReference type="Rhea" id="RHEA:15089"/>
        <dbReference type="ChEBI" id="CHEBI:13193"/>
        <dbReference type="ChEBI" id="CHEBI:15361"/>
        <dbReference type="ChEBI" id="CHEBI:16004"/>
        <dbReference type="ChEBI" id="CHEBI:17499"/>
    </reaction>
</comment>
<comment type="function">
    <text evidence="6">Component of a complex that catalyzes the oxidation of glycolate to glyoxylate.</text>
</comment>
<dbReference type="InterPro" id="IPR004017">
    <property type="entry name" value="Cys_rich_dom"/>
</dbReference>
<keyword evidence="2 6" id="KW-0479">Metal-binding</keyword>
<keyword evidence="6" id="KW-0813">Transport</keyword>
<comment type="cofactor">
    <cofactor evidence="6">
        <name>[4Fe-4S] cluster</name>
        <dbReference type="ChEBI" id="CHEBI:49883"/>
    </cofactor>
    <text evidence="6">Binds 2 [4Fe-4S] clusters.</text>
</comment>
<name>A0A2S5GCU9_9BACL</name>
<dbReference type="PANTHER" id="PTHR32479">
    <property type="entry name" value="GLYCOLATE OXIDASE IRON-SULFUR SUBUNIT"/>
    <property type="match status" value="1"/>
</dbReference>
<evidence type="ECO:0000259" key="7">
    <source>
        <dbReference type="PROSITE" id="PS51379"/>
    </source>
</evidence>
<feature type="domain" description="4Fe-4S ferredoxin-type" evidence="7">
    <location>
        <begin position="9"/>
        <end position="40"/>
    </location>
</feature>
<dbReference type="SUPFAM" id="SSF46548">
    <property type="entry name" value="alpha-helical ferredoxin"/>
    <property type="match status" value="1"/>
</dbReference>
<gene>
    <name evidence="8" type="ORF">C4B60_08515</name>
</gene>
<dbReference type="PROSITE" id="PS00198">
    <property type="entry name" value="4FE4S_FER_1"/>
    <property type="match status" value="1"/>
</dbReference>
<dbReference type="InterPro" id="IPR009051">
    <property type="entry name" value="Helical_ferredxn"/>
</dbReference>
<sequence>MTTSTMLRDKLAYDETFSCVKCGYCLPSCPTYLAFGKESHSPRGRIQLVKLAAEGKIGIEDLENPIDYCLGCRACETVCPTNVEYGKILDSAIDVLGEYRKDKQSFSEKAIRTVIFKQALPNKKMLKLVGTGLRLYQKTKADKVVRKSGVINKVSPSLAAMEQITPTIEKPLARNPYHELPKKKKTKLKVAFFTGCIMDTFFSRVNDLSMKLLQKANCEVVFLKEQTCCGALHQHSAEKETAIKLAKHNIEAFEKLECDFIINAIGGCGAALVEYHHLFDPGSTWYERAKTFAEKNKDISYILSRLELPIVNTINRRITYQPSCHLTNVQKVVQEPMRLIEQIPGIEFARMKSQDLCCGSAGIYNIVHHEESMKILDMKMKTVQETKPHLIVTTNPGCHLQMILGVKREGLEGKIDVKHIVELLAEACDVS</sequence>
<dbReference type="InterPro" id="IPR012257">
    <property type="entry name" value="Glc_ox_4Fe-4S"/>
</dbReference>
<dbReference type="AlphaFoldDB" id="A0A2S5GCU9"/>
<dbReference type="InterPro" id="IPR017896">
    <property type="entry name" value="4Fe4S_Fe-S-bd"/>
</dbReference>
<keyword evidence="5 6" id="KW-0411">Iron-sulfur</keyword>
<dbReference type="InterPro" id="IPR017900">
    <property type="entry name" value="4Fe4S_Fe_S_CS"/>
</dbReference>
<keyword evidence="3" id="KW-0677">Repeat</keyword>
<dbReference type="Gene3D" id="1.10.1060.10">
    <property type="entry name" value="Alpha-helical ferredoxin"/>
    <property type="match status" value="1"/>
</dbReference>
<dbReference type="PROSITE" id="PS51379">
    <property type="entry name" value="4FE4S_FER_2"/>
    <property type="match status" value="2"/>
</dbReference>
<protein>
    <recommendedName>
        <fullName evidence="6">Glycolate oxidase iron-sulfur subunit</fullName>
        <ecNumber evidence="6">1.1.99.14</ecNumber>
    </recommendedName>
</protein>
<evidence type="ECO:0000256" key="3">
    <source>
        <dbReference type="ARBA" id="ARBA00022737"/>
    </source>
</evidence>
<keyword evidence="9" id="KW-1185">Reference proteome</keyword>
<reference evidence="8 9" key="1">
    <citation type="submission" date="2018-02" db="EMBL/GenBank/DDBJ databases">
        <title>Jeotgalibacillus proteolyticum sp. nov. a protease producing bacterium isolated from ocean sediments of Laizhou Bay.</title>
        <authorList>
            <person name="Li Y."/>
        </authorList>
    </citation>
    <scope>NUCLEOTIDE SEQUENCE [LARGE SCALE GENOMIC DNA]</scope>
    <source>
        <strain evidence="8 9">22-7</strain>
    </source>
</reference>
<keyword evidence="4 6" id="KW-0408">Iron</keyword>
<proteinExistence type="predicted"/>
<comment type="caution">
    <text evidence="8">The sequence shown here is derived from an EMBL/GenBank/DDBJ whole genome shotgun (WGS) entry which is preliminary data.</text>
</comment>
<dbReference type="GO" id="GO:0051539">
    <property type="term" value="F:4 iron, 4 sulfur cluster binding"/>
    <property type="evidence" value="ECO:0007669"/>
    <property type="project" value="UniProtKB-UniRule"/>
</dbReference>
<dbReference type="GO" id="GO:0046872">
    <property type="term" value="F:metal ion binding"/>
    <property type="evidence" value="ECO:0007669"/>
    <property type="project" value="UniProtKB-UniRule"/>
</dbReference>
<evidence type="ECO:0000313" key="8">
    <source>
        <dbReference type="EMBL" id="PPA70826.1"/>
    </source>
</evidence>
<dbReference type="OrthoDB" id="9770306at2"/>
<evidence type="ECO:0000313" key="9">
    <source>
        <dbReference type="Proteomes" id="UP000239047"/>
    </source>
</evidence>
<dbReference type="Pfam" id="PF02754">
    <property type="entry name" value="CCG"/>
    <property type="match status" value="2"/>
</dbReference>
<evidence type="ECO:0000256" key="1">
    <source>
        <dbReference type="ARBA" id="ARBA00022485"/>
    </source>
</evidence>
<dbReference type="GO" id="GO:0019154">
    <property type="term" value="F:glycolate dehydrogenase activity"/>
    <property type="evidence" value="ECO:0007669"/>
    <property type="project" value="UniProtKB-EC"/>
</dbReference>
<evidence type="ECO:0000256" key="6">
    <source>
        <dbReference type="PIRNR" id="PIRNR000139"/>
    </source>
</evidence>
<dbReference type="RefSeq" id="WP_104057576.1">
    <property type="nucleotide sequence ID" value="NZ_PREZ01000003.1"/>
</dbReference>
<keyword evidence="1 6" id="KW-0004">4Fe-4S</keyword>
<dbReference type="PIRSF" id="PIRSF000139">
    <property type="entry name" value="Glc_ox_4Fe-4S"/>
    <property type="match status" value="1"/>
</dbReference>
<keyword evidence="6" id="KW-0249">Electron transport</keyword>
<feature type="domain" description="4Fe-4S ferredoxin-type" evidence="7">
    <location>
        <begin position="58"/>
        <end position="83"/>
    </location>
</feature>
<accession>A0A2S5GCU9</accession>
<evidence type="ECO:0000256" key="5">
    <source>
        <dbReference type="ARBA" id="ARBA00023014"/>
    </source>
</evidence>
<comment type="catalytic activity">
    <reaction evidence="6">
        <text>glycolate + A = glyoxylate + AH2</text>
        <dbReference type="Rhea" id="RHEA:21264"/>
        <dbReference type="ChEBI" id="CHEBI:13193"/>
        <dbReference type="ChEBI" id="CHEBI:17499"/>
        <dbReference type="ChEBI" id="CHEBI:29805"/>
        <dbReference type="ChEBI" id="CHEBI:36655"/>
        <dbReference type="EC" id="1.1.99.14"/>
    </reaction>
</comment>
<dbReference type="PANTHER" id="PTHR32479:SF17">
    <property type="entry name" value="GLYCOLATE OXIDASE IRON-SULFUR SUBUNIT"/>
    <property type="match status" value="1"/>
</dbReference>
<dbReference type="Pfam" id="PF13183">
    <property type="entry name" value="Fer4_8"/>
    <property type="match status" value="1"/>
</dbReference>
<organism evidence="8 9">
    <name type="scientific">Jeotgalibacillus proteolyticus</name>
    <dbReference type="NCBI Taxonomy" id="2082395"/>
    <lineage>
        <taxon>Bacteria</taxon>
        <taxon>Bacillati</taxon>
        <taxon>Bacillota</taxon>
        <taxon>Bacilli</taxon>
        <taxon>Bacillales</taxon>
        <taxon>Caryophanaceae</taxon>
        <taxon>Jeotgalibacillus</taxon>
    </lineage>
</organism>
<evidence type="ECO:0000256" key="2">
    <source>
        <dbReference type="ARBA" id="ARBA00022723"/>
    </source>
</evidence>
<dbReference type="Proteomes" id="UP000239047">
    <property type="component" value="Unassembled WGS sequence"/>
</dbReference>
<dbReference type="EMBL" id="PREZ01000003">
    <property type="protein sequence ID" value="PPA70826.1"/>
    <property type="molecule type" value="Genomic_DNA"/>
</dbReference>
<evidence type="ECO:0000256" key="4">
    <source>
        <dbReference type="ARBA" id="ARBA00023004"/>
    </source>
</evidence>